<organism evidence="2 3">
    <name type="scientific">Diversispora epigaea</name>
    <dbReference type="NCBI Taxonomy" id="1348612"/>
    <lineage>
        <taxon>Eukaryota</taxon>
        <taxon>Fungi</taxon>
        <taxon>Fungi incertae sedis</taxon>
        <taxon>Mucoromycota</taxon>
        <taxon>Glomeromycotina</taxon>
        <taxon>Glomeromycetes</taxon>
        <taxon>Diversisporales</taxon>
        <taxon>Diversisporaceae</taxon>
        <taxon>Diversispora</taxon>
    </lineage>
</organism>
<dbReference type="InterPro" id="IPR011333">
    <property type="entry name" value="SKP1/BTB/POZ_sf"/>
</dbReference>
<dbReference type="PANTHER" id="PTHR14499">
    <property type="entry name" value="POTASSIUM CHANNEL TETRAMERIZATION DOMAIN-CONTAINING"/>
    <property type="match status" value="1"/>
</dbReference>
<dbReference type="OrthoDB" id="10025005at2759"/>
<evidence type="ECO:0000313" key="3">
    <source>
        <dbReference type="Proteomes" id="UP000266861"/>
    </source>
</evidence>
<evidence type="ECO:0000259" key="1">
    <source>
        <dbReference type="Pfam" id="PF02214"/>
    </source>
</evidence>
<dbReference type="InterPro" id="IPR003131">
    <property type="entry name" value="T1-type_BTB"/>
</dbReference>
<dbReference type="SUPFAM" id="SSF54695">
    <property type="entry name" value="POZ domain"/>
    <property type="match status" value="1"/>
</dbReference>
<dbReference type="Proteomes" id="UP000266861">
    <property type="component" value="Unassembled WGS sequence"/>
</dbReference>
<dbReference type="PANTHER" id="PTHR14499:SF138">
    <property type="entry name" value="BTB DOMAIN-CONTAINING PROTEIN"/>
    <property type="match status" value="1"/>
</dbReference>
<reference evidence="2 3" key="1">
    <citation type="submission" date="2018-08" db="EMBL/GenBank/DDBJ databases">
        <title>Genome and evolution of the arbuscular mycorrhizal fungus Diversispora epigaea (formerly Glomus versiforme) and its bacterial endosymbionts.</title>
        <authorList>
            <person name="Sun X."/>
            <person name="Fei Z."/>
            <person name="Harrison M."/>
        </authorList>
    </citation>
    <scope>NUCLEOTIDE SEQUENCE [LARGE SCALE GENOMIC DNA]</scope>
    <source>
        <strain evidence="2 3">IT104</strain>
    </source>
</reference>
<dbReference type="STRING" id="1348612.A0A397HUZ8"/>
<keyword evidence="3" id="KW-1185">Reference proteome</keyword>
<dbReference type="Gene3D" id="3.30.710.10">
    <property type="entry name" value="Potassium Channel Kv1.1, Chain A"/>
    <property type="match status" value="1"/>
</dbReference>
<accession>A0A397HUZ8</accession>
<gene>
    <name evidence="2" type="ORF">Glove_303g142</name>
</gene>
<dbReference type="GO" id="GO:0051260">
    <property type="term" value="P:protein homooligomerization"/>
    <property type="evidence" value="ECO:0007669"/>
    <property type="project" value="InterPro"/>
</dbReference>
<dbReference type="EMBL" id="PQFF01000277">
    <property type="protein sequence ID" value="RHZ67061.1"/>
    <property type="molecule type" value="Genomic_DNA"/>
</dbReference>
<evidence type="ECO:0000313" key="2">
    <source>
        <dbReference type="EMBL" id="RHZ67061.1"/>
    </source>
</evidence>
<name>A0A397HUZ8_9GLOM</name>
<proteinExistence type="predicted"/>
<comment type="caution">
    <text evidence="2">The sequence shown here is derived from an EMBL/GenBank/DDBJ whole genome shotgun (WGS) entry which is preliminary data.</text>
</comment>
<feature type="domain" description="Potassium channel tetramerisation-type BTB" evidence="1">
    <location>
        <begin position="42"/>
        <end position="100"/>
    </location>
</feature>
<dbReference type="AlphaFoldDB" id="A0A397HUZ8"/>
<protein>
    <recommendedName>
        <fullName evidence="1">Potassium channel tetramerisation-type BTB domain-containing protein</fullName>
    </recommendedName>
</protein>
<sequence>MENTQIIPERMGNPQDYFEINFEEIIFDAAREIYFEEITFVVSGIEYKINRSTLTKYPNTLLGRIFADPLRCNKEYFLNRNGRAFHYIVQFYRTGKLFWPGKHDGVTRKEVEREFIHPLNNTPRSYHDRQISRLLSNYIIVAH</sequence>
<dbReference type="Pfam" id="PF02214">
    <property type="entry name" value="BTB_2"/>
    <property type="match status" value="1"/>
</dbReference>